<sequence length="114" mass="13230">MANTNNDTESKVMKEDRGTLKDDQGNQVDRHENIMNIALIDDEMTQLLIMLNITTLDDIIKTGAVNIYTKMKEKLDYYPSIEILYLLGNIERRGVISTFIEREHREQLTLEALK</sequence>
<name>A0ABX5H1W8_PHOAN</name>
<dbReference type="InterPro" id="IPR007077">
    <property type="entry name" value="TfoX_C"/>
</dbReference>
<feature type="domain" description="TfoX C-terminal" evidence="2">
    <location>
        <begin position="40"/>
        <end position="109"/>
    </location>
</feature>
<keyword evidence="4" id="KW-1185">Reference proteome</keyword>
<dbReference type="Proteomes" id="UP000240989">
    <property type="component" value="Unassembled WGS sequence"/>
</dbReference>
<feature type="region of interest" description="Disordered" evidence="1">
    <location>
        <begin position="1"/>
        <end position="27"/>
    </location>
</feature>
<comment type="caution">
    <text evidence="3">The sequence shown here is derived from an EMBL/GenBank/DDBJ whole genome shotgun (WGS) entry which is preliminary data.</text>
</comment>
<evidence type="ECO:0000313" key="4">
    <source>
        <dbReference type="Proteomes" id="UP000240989"/>
    </source>
</evidence>
<feature type="compositionally biased region" description="Basic and acidic residues" evidence="1">
    <location>
        <begin position="8"/>
        <end position="27"/>
    </location>
</feature>
<dbReference type="Pfam" id="PF04994">
    <property type="entry name" value="TfoX_C"/>
    <property type="match status" value="1"/>
</dbReference>
<evidence type="ECO:0000313" key="3">
    <source>
        <dbReference type="EMBL" id="PSX07015.1"/>
    </source>
</evidence>
<accession>A0ABX5H1W8</accession>
<protein>
    <recommendedName>
        <fullName evidence="2">TfoX C-terminal domain-containing protein</fullName>
    </recommendedName>
</protein>
<evidence type="ECO:0000256" key="1">
    <source>
        <dbReference type="SAM" id="MobiDB-lite"/>
    </source>
</evidence>
<gene>
    <name evidence="3" type="ORF">C0W27_15715</name>
</gene>
<organism evidence="3 4">
    <name type="scientific">Photobacterium angustum</name>
    <dbReference type="NCBI Taxonomy" id="661"/>
    <lineage>
        <taxon>Bacteria</taxon>
        <taxon>Pseudomonadati</taxon>
        <taxon>Pseudomonadota</taxon>
        <taxon>Gammaproteobacteria</taxon>
        <taxon>Vibrionales</taxon>
        <taxon>Vibrionaceae</taxon>
        <taxon>Photobacterium</taxon>
    </lineage>
</organism>
<evidence type="ECO:0000259" key="2">
    <source>
        <dbReference type="Pfam" id="PF04994"/>
    </source>
</evidence>
<dbReference type="EMBL" id="PYOU01000014">
    <property type="protein sequence ID" value="PSX07015.1"/>
    <property type="molecule type" value="Genomic_DNA"/>
</dbReference>
<reference evidence="3 4" key="1">
    <citation type="submission" date="2018-01" db="EMBL/GenBank/DDBJ databases">
        <title>Whole genome sequencing of Histamine producing bacteria.</title>
        <authorList>
            <person name="Butler K."/>
        </authorList>
    </citation>
    <scope>NUCLEOTIDE SEQUENCE [LARGE SCALE GENOMIC DNA]</scope>
    <source>
        <strain evidence="3 4">A6-1</strain>
    </source>
</reference>
<proteinExistence type="predicted"/>